<keyword evidence="5" id="KW-1185">Reference proteome</keyword>
<protein>
    <recommendedName>
        <fullName evidence="3">Phosphoadenosine phosphosulphate reductase domain-containing protein</fullName>
    </recommendedName>
</protein>
<dbReference type="SUPFAM" id="SSF52402">
    <property type="entry name" value="Adenine nucleotide alpha hydrolases-like"/>
    <property type="match status" value="1"/>
</dbReference>
<dbReference type="Pfam" id="PF01507">
    <property type="entry name" value="PAPS_reduct"/>
    <property type="match status" value="1"/>
</dbReference>
<evidence type="ECO:0000259" key="3">
    <source>
        <dbReference type="Pfam" id="PF01507"/>
    </source>
</evidence>
<feature type="domain" description="Phosphoadenosine phosphosulphate reductase" evidence="3">
    <location>
        <begin position="34"/>
        <end position="185"/>
    </location>
</feature>
<evidence type="ECO:0000313" key="4">
    <source>
        <dbReference type="EMBL" id="GAA4947199.1"/>
    </source>
</evidence>
<evidence type="ECO:0000256" key="1">
    <source>
        <dbReference type="ARBA" id="ARBA00009732"/>
    </source>
</evidence>
<dbReference type="PANTHER" id="PTHR46509">
    <property type="entry name" value="PHOSPHOADENOSINE PHOSPHOSULFATE REDUCTASE"/>
    <property type="match status" value="1"/>
</dbReference>
<sequence>MFTENQIKELNEALKEASPADIIKKAFELNNKAVVTTNFRPYEAAILHAVNKVEANIPVVWCDTGYNTPQTYKHAEQVIKDLNLNVSLYVPKQTASHRDVVMGIPSIDAPEHALFTEQVKLEPFKRAMDEHNPSVWFTNLRQGQTAFRNSIGIFSVSKAGVLKVSPFYYWSDEKLDTYLEENNLPNEFKYFDPTKALENRECGLHA</sequence>
<evidence type="ECO:0000313" key="5">
    <source>
        <dbReference type="Proteomes" id="UP001501302"/>
    </source>
</evidence>
<dbReference type="Proteomes" id="UP001501302">
    <property type="component" value="Unassembled WGS sequence"/>
</dbReference>
<dbReference type="InterPro" id="IPR014729">
    <property type="entry name" value="Rossmann-like_a/b/a_fold"/>
</dbReference>
<name>A0ABP9GPR2_9FLAO</name>
<dbReference type="PANTHER" id="PTHR46509:SF1">
    <property type="entry name" value="PHOSPHOADENOSINE PHOSPHOSULFATE REDUCTASE"/>
    <property type="match status" value="1"/>
</dbReference>
<comment type="similarity">
    <text evidence="1">Belongs to the PAPS reductase family. CysH subfamily.</text>
</comment>
<dbReference type="InterPro" id="IPR002500">
    <property type="entry name" value="PAPS_reduct_dom"/>
</dbReference>
<evidence type="ECO:0000256" key="2">
    <source>
        <dbReference type="ARBA" id="ARBA00024327"/>
    </source>
</evidence>
<dbReference type="Gene3D" id="3.40.50.620">
    <property type="entry name" value="HUPs"/>
    <property type="match status" value="1"/>
</dbReference>
<comment type="pathway">
    <text evidence="2">Sulfur metabolism; hydrogen sulfide biosynthesis; sulfite from sulfate.</text>
</comment>
<accession>A0ABP9GPR2</accession>
<organism evidence="4 5">
    <name type="scientific">Algibacter agarivorans</name>
    <dbReference type="NCBI Taxonomy" id="1109741"/>
    <lineage>
        <taxon>Bacteria</taxon>
        <taxon>Pseudomonadati</taxon>
        <taxon>Bacteroidota</taxon>
        <taxon>Flavobacteriia</taxon>
        <taxon>Flavobacteriales</taxon>
        <taxon>Flavobacteriaceae</taxon>
        <taxon>Algibacter</taxon>
    </lineage>
</organism>
<gene>
    <name evidence="4" type="ORF">GCM10023314_20630</name>
</gene>
<proteinExistence type="inferred from homology"/>
<dbReference type="RefSeq" id="WP_345191978.1">
    <property type="nucleotide sequence ID" value="NZ_BAABJJ010000030.1"/>
</dbReference>
<comment type="caution">
    <text evidence="4">The sequence shown here is derived from an EMBL/GenBank/DDBJ whole genome shotgun (WGS) entry which is preliminary data.</text>
</comment>
<reference evidence="5" key="1">
    <citation type="journal article" date="2019" name="Int. J. Syst. Evol. Microbiol.">
        <title>The Global Catalogue of Microorganisms (GCM) 10K type strain sequencing project: providing services to taxonomists for standard genome sequencing and annotation.</title>
        <authorList>
            <consortium name="The Broad Institute Genomics Platform"/>
            <consortium name="The Broad Institute Genome Sequencing Center for Infectious Disease"/>
            <person name="Wu L."/>
            <person name="Ma J."/>
        </authorList>
    </citation>
    <scope>NUCLEOTIDE SEQUENCE [LARGE SCALE GENOMIC DNA]</scope>
    <source>
        <strain evidence="5">JCM 18285</strain>
    </source>
</reference>
<dbReference type="EMBL" id="BAABJJ010000030">
    <property type="protein sequence ID" value="GAA4947199.1"/>
    <property type="molecule type" value="Genomic_DNA"/>
</dbReference>